<evidence type="ECO:0000313" key="2">
    <source>
        <dbReference type="Proteomes" id="UP001062846"/>
    </source>
</evidence>
<accession>A0ACC0Q3G7</accession>
<comment type="caution">
    <text evidence="1">The sequence shown here is derived from an EMBL/GenBank/DDBJ whole genome shotgun (WGS) entry which is preliminary data.</text>
</comment>
<name>A0ACC0Q3G7_RHOML</name>
<gene>
    <name evidence="1" type="ORF">RHMOL_Rhmol01G0204700</name>
</gene>
<protein>
    <submittedName>
        <fullName evidence="1">Uncharacterized protein</fullName>
    </submittedName>
</protein>
<organism evidence="1 2">
    <name type="scientific">Rhododendron molle</name>
    <name type="common">Chinese azalea</name>
    <name type="synonym">Azalea mollis</name>
    <dbReference type="NCBI Taxonomy" id="49168"/>
    <lineage>
        <taxon>Eukaryota</taxon>
        <taxon>Viridiplantae</taxon>
        <taxon>Streptophyta</taxon>
        <taxon>Embryophyta</taxon>
        <taxon>Tracheophyta</taxon>
        <taxon>Spermatophyta</taxon>
        <taxon>Magnoliopsida</taxon>
        <taxon>eudicotyledons</taxon>
        <taxon>Gunneridae</taxon>
        <taxon>Pentapetalae</taxon>
        <taxon>asterids</taxon>
        <taxon>Ericales</taxon>
        <taxon>Ericaceae</taxon>
        <taxon>Ericoideae</taxon>
        <taxon>Rhodoreae</taxon>
        <taxon>Rhododendron</taxon>
    </lineage>
</organism>
<reference evidence="1" key="1">
    <citation type="submission" date="2022-02" db="EMBL/GenBank/DDBJ databases">
        <title>Plant Genome Project.</title>
        <authorList>
            <person name="Zhang R.-G."/>
        </authorList>
    </citation>
    <scope>NUCLEOTIDE SEQUENCE</scope>
    <source>
        <strain evidence="1">AT1</strain>
    </source>
</reference>
<evidence type="ECO:0000313" key="1">
    <source>
        <dbReference type="EMBL" id="KAI8572510.1"/>
    </source>
</evidence>
<proteinExistence type="predicted"/>
<dbReference type="EMBL" id="CM046388">
    <property type="protein sequence ID" value="KAI8572510.1"/>
    <property type="molecule type" value="Genomic_DNA"/>
</dbReference>
<keyword evidence="2" id="KW-1185">Reference proteome</keyword>
<dbReference type="Proteomes" id="UP001062846">
    <property type="component" value="Chromosome 1"/>
</dbReference>
<sequence length="109" mass="11997">MSSPLLASPFTSLQCLSSQKKVTRKLIPLRSYSLGTYVNDCTQCEDLSLKAKSRFSISLRNLSQPWSLGEIAKTWDACARAVMLEYAQRSGGGSFSSIYGMREDCLSAT</sequence>